<dbReference type="RefSeq" id="WP_346757799.1">
    <property type="nucleotide sequence ID" value="NZ_JAUJEB010000001.1"/>
</dbReference>
<evidence type="ECO:0000256" key="1">
    <source>
        <dbReference type="ARBA" id="ARBA00004442"/>
    </source>
</evidence>
<gene>
    <name evidence="9" type="ORF">QQ020_10515</name>
</gene>
<dbReference type="PANTHER" id="PTHR30329:SF21">
    <property type="entry name" value="LIPOPROTEIN YIAD-RELATED"/>
    <property type="match status" value="1"/>
</dbReference>
<evidence type="ECO:0000256" key="3">
    <source>
        <dbReference type="ARBA" id="ARBA00023237"/>
    </source>
</evidence>
<dbReference type="PROSITE" id="PS50005">
    <property type="entry name" value="TPR"/>
    <property type="match status" value="1"/>
</dbReference>
<dbReference type="InterPro" id="IPR050330">
    <property type="entry name" value="Bact_OuterMem_StrucFunc"/>
</dbReference>
<dbReference type="PROSITE" id="PS01068">
    <property type="entry name" value="OMPA_1"/>
    <property type="match status" value="1"/>
</dbReference>
<dbReference type="Pfam" id="PF00691">
    <property type="entry name" value="OmpA"/>
    <property type="match status" value="1"/>
</dbReference>
<comment type="caution">
    <text evidence="9">The sequence shown here is derived from an EMBL/GenBank/DDBJ whole genome shotgun (WGS) entry which is preliminary data.</text>
</comment>
<reference evidence="9" key="1">
    <citation type="submission" date="2023-06" db="EMBL/GenBank/DDBJ databases">
        <title>Genomic of Agaribacillus aureum.</title>
        <authorList>
            <person name="Wang G."/>
        </authorList>
    </citation>
    <scope>NUCLEOTIDE SEQUENCE</scope>
    <source>
        <strain evidence="9">BMA12</strain>
    </source>
</reference>
<keyword evidence="3" id="KW-0998">Cell outer membrane</keyword>
<evidence type="ECO:0000256" key="4">
    <source>
        <dbReference type="PROSITE-ProRule" id="PRU00339"/>
    </source>
</evidence>
<dbReference type="InterPro" id="IPR011659">
    <property type="entry name" value="WD40"/>
</dbReference>
<comment type="subcellular location">
    <subcellularLocation>
        <location evidence="1">Cell outer membrane</location>
    </subcellularLocation>
</comment>
<keyword evidence="7" id="KW-0732">Signal</keyword>
<evidence type="ECO:0000256" key="5">
    <source>
        <dbReference type="PROSITE-ProRule" id="PRU00473"/>
    </source>
</evidence>
<dbReference type="InterPro" id="IPR011042">
    <property type="entry name" value="6-blade_b-propeller_TolB-like"/>
</dbReference>
<keyword evidence="4" id="KW-0802">TPR repeat</keyword>
<dbReference type="PRINTS" id="PR01021">
    <property type="entry name" value="OMPADOMAIN"/>
</dbReference>
<dbReference type="Pfam" id="PF07676">
    <property type="entry name" value="PD40"/>
    <property type="match status" value="2"/>
</dbReference>
<feature type="domain" description="OmpA-like" evidence="8">
    <location>
        <begin position="568"/>
        <end position="686"/>
    </location>
</feature>
<dbReference type="Proteomes" id="UP001172083">
    <property type="component" value="Unassembled WGS sequence"/>
</dbReference>
<feature type="signal peptide" evidence="7">
    <location>
        <begin position="1"/>
        <end position="24"/>
    </location>
</feature>
<dbReference type="Gene3D" id="1.25.40.10">
    <property type="entry name" value="Tetratricopeptide repeat domain"/>
    <property type="match status" value="1"/>
</dbReference>
<keyword evidence="10" id="KW-1185">Reference proteome</keyword>
<feature type="region of interest" description="Disordered" evidence="6">
    <location>
        <begin position="653"/>
        <end position="686"/>
    </location>
</feature>
<dbReference type="PROSITE" id="PS51123">
    <property type="entry name" value="OMPA_2"/>
    <property type="match status" value="1"/>
</dbReference>
<dbReference type="Gene3D" id="2.120.10.30">
    <property type="entry name" value="TolB, C-terminal domain"/>
    <property type="match status" value="1"/>
</dbReference>
<dbReference type="SUPFAM" id="SSF48452">
    <property type="entry name" value="TPR-like"/>
    <property type="match status" value="1"/>
</dbReference>
<dbReference type="InterPro" id="IPR019734">
    <property type="entry name" value="TPR_rpt"/>
</dbReference>
<keyword evidence="2 5" id="KW-0472">Membrane</keyword>
<dbReference type="PANTHER" id="PTHR30329">
    <property type="entry name" value="STATOR ELEMENT OF FLAGELLAR MOTOR COMPLEX"/>
    <property type="match status" value="1"/>
</dbReference>
<sequence>MAKKNLKQFFAFAFVLGFHFGLMAQDGDKELAKQVVEIADEIYFEQKAVVIANEQYVMAANMDPDNIKANYMAGKTYIESINRDRSAKYFLRAYEIDPEYRFDLLYYVGKGYQYGMEFDKALEYYNKYKEKIKKEKNYRGKDVVPVSEVERNIYECENGKEFTANPANFSIVNIGKKINSDLMDYGPVLNSDENILIFTSRRKDGNVNEDVADDNFSYEDIYISKKENGEWGKAENLGEQINTLYHESSLSLNADGSQLYIYRSENGGDIYISKLNEDGTYSESQPLSENINSSFSENSISESPDGQTLFFSSDRPGGLGGLDIYYSVKEKNGKWSRAKNVGAVINTEYDDDSPFIHYDGKTLYFSTKGRKGMGGYDIFKSEYDSVGQEWSEPVNLGYPINTPDNDVFFVSTKDGKRGYYASVREDGYGYNDIYEVTIPDLVDDDELLASKEADVEDEPEQPKEQEVKQVEEKPVLQPVTLLVRVEDDDTAETLNAKVSLTGVGDNIIIPVKRDDNNHFIFTVTYPEPKDFMLTAEMDGYLFKSYKITMPAATEKAKEVKRKIELNPLSVGVSSVLRNIYFEFDKDSFTQQSYTELNKLEKLLSSNPNVKVLIAGHTDRIGTIVYNKDLSQRRAEAVVKWLKKKGIDPRRLEAKGFGKTRPLASNDDESEGRELNRRVEFSVTSKK</sequence>
<evidence type="ECO:0000256" key="7">
    <source>
        <dbReference type="SAM" id="SignalP"/>
    </source>
</evidence>
<dbReference type="SUPFAM" id="SSF82171">
    <property type="entry name" value="DPP6 N-terminal domain-like"/>
    <property type="match status" value="1"/>
</dbReference>
<proteinExistence type="predicted"/>
<dbReference type="InterPro" id="IPR011990">
    <property type="entry name" value="TPR-like_helical_dom_sf"/>
</dbReference>
<name>A0ABT8L3Z8_9BACT</name>
<evidence type="ECO:0000259" key="8">
    <source>
        <dbReference type="PROSITE" id="PS51123"/>
    </source>
</evidence>
<dbReference type="InterPro" id="IPR006690">
    <property type="entry name" value="OMPA-like_CS"/>
</dbReference>
<feature type="repeat" description="TPR" evidence="4">
    <location>
        <begin position="67"/>
        <end position="100"/>
    </location>
</feature>
<dbReference type="CDD" id="cd07185">
    <property type="entry name" value="OmpA_C-like"/>
    <property type="match status" value="1"/>
</dbReference>
<dbReference type="Gene3D" id="3.30.1330.60">
    <property type="entry name" value="OmpA-like domain"/>
    <property type="match status" value="1"/>
</dbReference>
<protein>
    <submittedName>
        <fullName evidence="9">OmpA family protein</fullName>
    </submittedName>
</protein>
<dbReference type="InterPro" id="IPR036737">
    <property type="entry name" value="OmpA-like_sf"/>
</dbReference>
<organism evidence="9 10">
    <name type="scientific">Agaribacillus aureus</name>
    <dbReference type="NCBI Taxonomy" id="3051825"/>
    <lineage>
        <taxon>Bacteria</taxon>
        <taxon>Pseudomonadati</taxon>
        <taxon>Bacteroidota</taxon>
        <taxon>Cytophagia</taxon>
        <taxon>Cytophagales</taxon>
        <taxon>Splendidivirgaceae</taxon>
        <taxon>Agaribacillus</taxon>
    </lineage>
</organism>
<evidence type="ECO:0000313" key="10">
    <source>
        <dbReference type="Proteomes" id="UP001172083"/>
    </source>
</evidence>
<feature type="chain" id="PRO_5046155966" evidence="7">
    <location>
        <begin position="25"/>
        <end position="686"/>
    </location>
</feature>
<evidence type="ECO:0000256" key="2">
    <source>
        <dbReference type="ARBA" id="ARBA00023136"/>
    </source>
</evidence>
<dbReference type="InterPro" id="IPR006665">
    <property type="entry name" value="OmpA-like"/>
</dbReference>
<dbReference type="SUPFAM" id="SSF103088">
    <property type="entry name" value="OmpA-like"/>
    <property type="match status" value="1"/>
</dbReference>
<dbReference type="InterPro" id="IPR006664">
    <property type="entry name" value="OMP_bac"/>
</dbReference>
<accession>A0ABT8L3Z8</accession>
<dbReference type="EMBL" id="JAUJEB010000001">
    <property type="protein sequence ID" value="MDN5212482.1"/>
    <property type="molecule type" value="Genomic_DNA"/>
</dbReference>
<evidence type="ECO:0000256" key="6">
    <source>
        <dbReference type="SAM" id="MobiDB-lite"/>
    </source>
</evidence>
<evidence type="ECO:0000313" key="9">
    <source>
        <dbReference type="EMBL" id="MDN5212482.1"/>
    </source>
</evidence>